<dbReference type="FunFam" id="1.10.1200.10:FF:000007">
    <property type="entry name" value="Probable polyketide synthase pks17"/>
    <property type="match status" value="2"/>
</dbReference>
<dbReference type="InterPro" id="IPR020807">
    <property type="entry name" value="PKS_DH"/>
</dbReference>
<keyword evidence="6" id="KW-0012">Acyltransferase</keyword>
<evidence type="ECO:0000259" key="14">
    <source>
        <dbReference type="PROSITE" id="PS52004"/>
    </source>
</evidence>
<dbReference type="SMART" id="SM00827">
    <property type="entry name" value="PKS_AT"/>
    <property type="match status" value="1"/>
</dbReference>
<dbReference type="Pfam" id="PF00550">
    <property type="entry name" value="PP-binding"/>
    <property type="match status" value="2"/>
</dbReference>
<sequence>ALPISLVAAALDQRALRARAANGELPPPLRGLVRVPTRRAATAAPADLGDLDELVRRHAAAVLGHASVDTVAPTTAFRDLGFDSLTAVELRNRLNAATGLRLPATVTFDHPNAAALADHLRGQLAGAGPVALAPAVTGPVDEPIAIVGMACRYPGGVHTPEQLWDLVLAETDAMSGFPTDRGWTVHALPGPDTGRTEHAAVGGFLHDAAGFDPAFFGISPREALSMDPQQRLLLEICWEAVERAGIDATTLRGSRTGVYAGVMYHDYGRGAANPDGYLVTGNTGSVASGRVAYALGLEGPALTVDTACSSSLVALHLAGQALRRGECSLALAGGVTVMSTPDMLVEFSRQGGLAPDGRCKAFAQAADGTGFAEGAGVLLLERLSDARRNGHPVLALVRGSAVNSDGASNGLTAPNGPSQERVIRQALADAHLSTQDVDVVEAHGTGTTLGDPIEAQALLATYGRDRAEPLLLGTVKSNIGHTQAAAGVAGVLKMVLALRHGLAPRTLHVDAPSPNVDWTAGRISLLTGTTPWPDTGRPRRAAVSSFGVSGTNAHVVLEHVAPPPAEHPEPDGIVPWLLSARTDQALRAQAARLVSLVDEPAGRHDVGFSLATGRTAFAHRAAVLGADRDELRAGLTALAAGTRAATVLTGADTGGGTAFLFSGQGSQRPGMGAQLYARYRPFADAFDEIGALLDPHLDRPLREVVFGDDPEPLNRTDFAQAGLFALEVALFRLFEHWGARPDLLIGHSVGELAAAHAAGVLSVGDACTLVAARGRLMAALPPGGAMAAVQASENEVLPLLVEREHEVVIAAVNGPSSVVLSGDEPAVAELVAAFATHGRRTTRLRVTHAFHSPRMDQMLAEFLQVAETLTYHPPAIPLVSNLSGTIATDEDVCRPRYWTRHIRQPVRFADGIAALAAAGVRRYLELGPAGTLSALTRDCDPTATVLPPALRPGRPEPRTVLTAVTALHVHGGRVDLSTLFDSRHRVDLPTYPFQRDRYWLPAAVAPPALGVEPASHPLLGAEIPLPDGVLFTGRLSPRDHPWLADHTVHGTTIAPGALLVELALHAAHHTGQFQVDELTLHTPLSLPDPDGVTVRVTVEGNTVALHSHTGDTWRLHADGVLSAAPAPTAAAASAWPPPGAIPEDLDASRAAVAEGGLGYGPAFGGLRAAWTLGEQVFAEVELPPDVDAGRYLVHPALLDAALHPLLSRLRPDNGQVWLPFSWSGVSVATPGARSARVTLSLSDSSVAVELTDEAGGPIASVASLAGRPVDAGRLGGPVAIPLHVLDWVPATPTAAVGPVARWDDVLANPGPAPDLVTLTVDGGPHEACHQVLAALRTVVGDTRFTGTRLAVLTRAVVEGGADAAVWGLVRSAQSEHPGRFVLVDLDDDTGLPAALGTGQPQVAVRAGQPLVPRLARVTPGDSTGNSTPDFGDGPVLLTGATGAIAPEIARHLVTAHGVRRLVLVSRSRHAAELADELTALGAEVTTAACDVADRAALAELLDSLPAPTSVVHAAGVLDDATLENLTPQRIDAVLASKVDAAVNLDALTGDLSAFVLFSSAAGVLGTPGQAAYAAANAFLDGFAQRRHAQGRPATSVAWGPWAVGGMAAGLAGQDRRRLTGTGVRPLSTDQGLALFDAAIASGRPAVVAARVDLTALGTHVPPILQGLVKAPPPDTGPADTLADTLADRLATVPAGEREPLLLELVRTSVAAVLGHASAEQVPPDAAFADLGFDSLTAVELRNRLDERTGLSLPATLVFDHPNPAALAAHLRERIAVPEPSLLREFDRIADAAGDLDDTTREDLTARLRGLLARLETPADGAGLVDTATDEELFDLLDKDFGIS</sequence>
<dbReference type="SUPFAM" id="SSF47336">
    <property type="entry name" value="ACP-like"/>
    <property type="match status" value="2"/>
</dbReference>
<dbReference type="GO" id="GO:0004312">
    <property type="term" value="F:fatty acid synthase activity"/>
    <property type="evidence" value="ECO:0007669"/>
    <property type="project" value="TreeGrafter"/>
</dbReference>
<dbReference type="PANTHER" id="PTHR43775:SF51">
    <property type="entry name" value="INACTIVE PHENOLPHTHIOCEROL SYNTHESIS POLYKETIDE SYNTHASE TYPE I PKS1-RELATED"/>
    <property type="match status" value="1"/>
</dbReference>
<dbReference type="Pfam" id="PF21089">
    <property type="entry name" value="PKS_DH_N"/>
    <property type="match status" value="1"/>
</dbReference>
<dbReference type="PROSITE" id="PS00012">
    <property type="entry name" value="PHOSPHOPANTETHEINE"/>
    <property type="match status" value="2"/>
</dbReference>
<dbReference type="SMART" id="SM00822">
    <property type="entry name" value="PKS_KR"/>
    <property type="match status" value="1"/>
</dbReference>
<dbReference type="CDD" id="cd08956">
    <property type="entry name" value="KR_3_FAS_SDR_x"/>
    <property type="match status" value="1"/>
</dbReference>
<feature type="active site" description="Proton donor; for dehydratase activity" evidence="12">
    <location>
        <position position="1199"/>
    </location>
</feature>
<evidence type="ECO:0000256" key="6">
    <source>
        <dbReference type="ARBA" id="ARBA00023315"/>
    </source>
</evidence>
<dbReference type="PROSITE" id="PS00606">
    <property type="entry name" value="KS3_1"/>
    <property type="match status" value="1"/>
</dbReference>
<dbReference type="GO" id="GO:0031177">
    <property type="term" value="F:phosphopantetheine binding"/>
    <property type="evidence" value="ECO:0007669"/>
    <property type="project" value="InterPro"/>
</dbReference>
<dbReference type="InterPro" id="IPR049552">
    <property type="entry name" value="PKS_DH_N"/>
</dbReference>
<dbReference type="InterPro" id="IPR009081">
    <property type="entry name" value="PP-bd_ACP"/>
</dbReference>
<reference evidence="16 17" key="1">
    <citation type="submission" date="2016-12" db="EMBL/GenBank/DDBJ databases">
        <title>The draft genome sequence of Actinophytocola xinjiangensis.</title>
        <authorList>
            <person name="Wang W."/>
            <person name="Yuan L."/>
        </authorList>
    </citation>
    <scope>NUCLEOTIDE SEQUENCE [LARGE SCALE GENOMIC DNA]</scope>
    <source>
        <strain evidence="16 17">CGMCC 4.4663</strain>
    </source>
</reference>
<evidence type="ECO:0000259" key="13">
    <source>
        <dbReference type="PROSITE" id="PS50075"/>
    </source>
</evidence>
<dbReference type="Gene3D" id="3.40.47.10">
    <property type="match status" value="1"/>
</dbReference>
<evidence type="ECO:0000256" key="8">
    <source>
        <dbReference type="ARBA" id="ARBA00060158"/>
    </source>
</evidence>
<dbReference type="PROSITE" id="PS52019">
    <property type="entry name" value="PKS_MFAS_DH"/>
    <property type="match status" value="1"/>
</dbReference>
<name>A0A7Z1AU94_9PSEU</name>
<evidence type="ECO:0000256" key="5">
    <source>
        <dbReference type="ARBA" id="ARBA00023268"/>
    </source>
</evidence>
<dbReference type="InterPro" id="IPR006162">
    <property type="entry name" value="Ppantetheine_attach_site"/>
</dbReference>
<dbReference type="GO" id="GO:0004315">
    <property type="term" value="F:3-oxoacyl-[acyl-carrier-protein] synthase activity"/>
    <property type="evidence" value="ECO:0007669"/>
    <property type="project" value="InterPro"/>
</dbReference>
<dbReference type="Gene3D" id="3.40.366.10">
    <property type="entry name" value="Malonyl-Coenzyme A Acyl Carrier Protein, domain 2"/>
    <property type="match status" value="1"/>
</dbReference>
<evidence type="ECO:0000256" key="10">
    <source>
        <dbReference type="ARBA" id="ARBA00063272"/>
    </source>
</evidence>
<dbReference type="SMART" id="SM00826">
    <property type="entry name" value="PKS_DH"/>
    <property type="match status" value="1"/>
</dbReference>
<dbReference type="InterPro" id="IPR016035">
    <property type="entry name" value="Acyl_Trfase/lysoPLipase"/>
</dbReference>
<comment type="pathway">
    <text evidence="9">Antibiotic biosynthesis; erythromycin biosynthesis.</text>
</comment>
<dbReference type="InterPro" id="IPR020806">
    <property type="entry name" value="PKS_PP-bd"/>
</dbReference>
<dbReference type="Pfam" id="PF00109">
    <property type="entry name" value="ketoacyl-synt"/>
    <property type="match status" value="1"/>
</dbReference>
<dbReference type="InterPro" id="IPR001227">
    <property type="entry name" value="Ac_transferase_dom_sf"/>
</dbReference>
<dbReference type="InterPro" id="IPR042104">
    <property type="entry name" value="PKS_dehydratase_sf"/>
</dbReference>
<keyword evidence="2" id="KW-0597">Phosphoprotein</keyword>
<evidence type="ECO:0000256" key="9">
    <source>
        <dbReference type="ARBA" id="ARBA00060622"/>
    </source>
</evidence>
<dbReference type="PROSITE" id="PS52004">
    <property type="entry name" value="KS3_2"/>
    <property type="match status" value="1"/>
</dbReference>
<dbReference type="InterPro" id="IPR020841">
    <property type="entry name" value="PKS_Beta-ketoAc_synthase_dom"/>
</dbReference>
<keyword evidence="5" id="KW-0511">Multifunctional enzyme</keyword>
<dbReference type="SUPFAM" id="SSF55048">
    <property type="entry name" value="Probable ACP-binding domain of malonyl-CoA ACP transacylase"/>
    <property type="match status" value="1"/>
</dbReference>
<evidence type="ECO:0000256" key="4">
    <source>
        <dbReference type="ARBA" id="ARBA00022737"/>
    </source>
</evidence>
<comment type="caution">
    <text evidence="16">The sequence shown here is derived from an EMBL/GenBank/DDBJ whole genome shotgun (WGS) entry which is preliminary data.</text>
</comment>
<feature type="region of interest" description="C-terminal hotdog fold" evidence="12">
    <location>
        <begin position="1140"/>
        <end position="1275"/>
    </location>
</feature>
<proteinExistence type="predicted"/>
<feature type="domain" description="Carrier" evidence="13">
    <location>
        <begin position="1699"/>
        <end position="1774"/>
    </location>
</feature>
<keyword evidence="17" id="KW-1185">Reference proteome</keyword>
<dbReference type="InterPro" id="IPR013968">
    <property type="entry name" value="PKS_KR"/>
</dbReference>
<dbReference type="GO" id="GO:0047879">
    <property type="term" value="F:erythronolide synthase activity"/>
    <property type="evidence" value="ECO:0007669"/>
    <property type="project" value="UniProtKB-EC"/>
</dbReference>
<dbReference type="SMART" id="SM00825">
    <property type="entry name" value="PKS_KS"/>
    <property type="match status" value="1"/>
</dbReference>
<dbReference type="InterPro" id="IPR050091">
    <property type="entry name" value="PKS_NRPS_Biosynth_Enz"/>
</dbReference>
<dbReference type="Proteomes" id="UP000185696">
    <property type="component" value="Unassembled WGS sequence"/>
</dbReference>
<dbReference type="InterPro" id="IPR016039">
    <property type="entry name" value="Thiolase-like"/>
</dbReference>
<evidence type="ECO:0000313" key="17">
    <source>
        <dbReference type="Proteomes" id="UP000185696"/>
    </source>
</evidence>
<dbReference type="InterPro" id="IPR014043">
    <property type="entry name" value="Acyl_transferase_dom"/>
</dbReference>
<dbReference type="SMART" id="SM00823">
    <property type="entry name" value="PKS_PP"/>
    <property type="match status" value="2"/>
</dbReference>
<dbReference type="Pfam" id="PF14765">
    <property type="entry name" value="PS-DH"/>
    <property type="match status" value="1"/>
</dbReference>
<dbReference type="RefSeq" id="WP_075137407.1">
    <property type="nucleotide sequence ID" value="NZ_MSIF01000026.1"/>
</dbReference>
<feature type="domain" description="Carrier" evidence="13">
    <location>
        <begin position="49"/>
        <end position="124"/>
    </location>
</feature>
<keyword evidence="1" id="KW-0596">Phosphopantetheine</keyword>
<evidence type="ECO:0000256" key="11">
    <source>
        <dbReference type="ARBA" id="ARBA00066981"/>
    </source>
</evidence>
<feature type="non-terminal residue" evidence="16">
    <location>
        <position position="1"/>
    </location>
</feature>
<comment type="subunit">
    <text evidence="10">Homodimer. Erythronolide synthase is composed of EryAI, EryAII and EryAIII multimodular (2 modules) polypeptides each coding for a functional synthase subunit which participates in 2 of the six FAS-like elongation steps required for formation of the polyketide. Module 1, 2, 3, 4, 5, and 6 participating in biosynthesis steps 1, 2, 3, 4, 5, and 6, respectively.</text>
</comment>
<dbReference type="Pfam" id="PF00698">
    <property type="entry name" value="Acyl_transf_1"/>
    <property type="match status" value="1"/>
</dbReference>
<dbReference type="SUPFAM" id="SSF53901">
    <property type="entry name" value="Thiolase-like"/>
    <property type="match status" value="1"/>
</dbReference>
<dbReference type="InterPro" id="IPR014031">
    <property type="entry name" value="Ketoacyl_synth_C"/>
</dbReference>
<keyword evidence="3" id="KW-0808">Transferase</keyword>
<evidence type="ECO:0000256" key="2">
    <source>
        <dbReference type="ARBA" id="ARBA00022553"/>
    </source>
</evidence>
<dbReference type="Gene3D" id="3.10.129.110">
    <property type="entry name" value="Polyketide synthase dehydratase"/>
    <property type="match status" value="1"/>
</dbReference>
<dbReference type="InterPro" id="IPR049900">
    <property type="entry name" value="PKS_mFAS_DH"/>
</dbReference>
<dbReference type="Pfam" id="PF08659">
    <property type="entry name" value="KR"/>
    <property type="match status" value="1"/>
</dbReference>
<dbReference type="InterPro" id="IPR036736">
    <property type="entry name" value="ACP-like_sf"/>
</dbReference>
<dbReference type="SMART" id="SM01294">
    <property type="entry name" value="PKS_PP_betabranch"/>
    <property type="match status" value="2"/>
</dbReference>
<evidence type="ECO:0000259" key="15">
    <source>
        <dbReference type="PROSITE" id="PS52019"/>
    </source>
</evidence>
<dbReference type="InterPro" id="IPR014030">
    <property type="entry name" value="Ketoacyl_synth_N"/>
</dbReference>
<dbReference type="Pfam" id="PF02801">
    <property type="entry name" value="Ketoacyl-synt_C"/>
    <property type="match status" value="1"/>
</dbReference>
<keyword evidence="4" id="KW-0677">Repeat</keyword>
<dbReference type="Gene3D" id="1.10.1200.10">
    <property type="entry name" value="ACP-like"/>
    <property type="match status" value="2"/>
</dbReference>
<feature type="domain" description="PKS/mFAS DH" evidence="15">
    <location>
        <begin position="1016"/>
        <end position="1275"/>
    </location>
</feature>
<evidence type="ECO:0000256" key="3">
    <source>
        <dbReference type="ARBA" id="ARBA00022679"/>
    </source>
</evidence>
<dbReference type="Pfam" id="PF16197">
    <property type="entry name" value="KAsynt_C_assoc"/>
    <property type="match status" value="1"/>
</dbReference>
<dbReference type="CDD" id="cd00833">
    <property type="entry name" value="PKS"/>
    <property type="match status" value="1"/>
</dbReference>
<organism evidence="16 17">
    <name type="scientific">Actinophytocola xinjiangensis</name>
    <dbReference type="NCBI Taxonomy" id="485602"/>
    <lineage>
        <taxon>Bacteria</taxon>
        <taxon>Bacillati</taxon>
        <taxon>Actinomycetota</taxon>
        <taxon>Actinomycetes</taxon>
        <taxon>Pseudonocardiales</taxon>
        <taxon>Pseudonocardiaceae</taxon>
    </lineage>
</organism>
<dbReference type="EMBL" id="MSIF01000026">
    <property type="protein sequence ID" value="OLF05776.1"/>
    <property type="molecule type" value="Genomic_DNA"/>
</dbReference>
<dbReference type="InterPro" id="IPR055123">
    <property type="entry name" value="SpnB-like_Rossmann"/>
</dbReference>
<protein>
    <recommendedName>
        <fullName evidence="11">6-deoxyerythronolide-B synthase</fullName>
        <ecNumber evidence="11">2.3.1.94</ecNumber>
    </recommendedName>
</protein>
<accession>A0A7Z1AU94</accession>
<feature type="region of interest" description="N-terminal hotdog fold" evidence="12">
    <location>
        <begin position="1016"/>
        <end position="1128"/>
    </location>
</feature>
<dbReference type="InterPro" id="IPR057326">
    <property type="entry name" value="KR_dom"/>
</dbReference>
<dbReference type="InterPro" id="IPR032821">
    <property type="entry name" value="PKS_assoc"/>
</dbReference>
<evidence type="ECO:0000256" key="12">
    <source>
        <dbReference type="PROSITE-ProRule" id="PRU01363"/>
    </source>
</evidence>
<evidence type="ECO:0000313" key="16">
    <source>
        <dbReference type="EMBL" id="OLF05776.1"/>
    </source>
</evidence>
<evidence type="ECO:0000256" key="7">
    <source>
        <dbReference type="ARBA" id="ARBA00052442"/>
    </source>
</evidence>
<dbReference type="InterPro" id="IPR036291">
    <property type="entry name" value="NAD(P)-bd_dom_sf"/>
</dbReference>
<feature type="domain" description="Ketosynthase family 3 (KS3)" evidence="14">
    <location>
        <begin position="141"/>
        <end position="559"/>
    </location>
</feature>
<dbReference type="EC" id="2.3.1.94" evidence="11"/>
<dbReference type="PANTHER" id="PTHR43775">
    <property type="entry name" value="FATTY ACID SYNTHASE"/>
    <property type="match status" value="1"/>
</dbReference>
<dbReference type="InterPro" id="IPR016036">
    <property type="entry name" value="Malonyl_transacylase_ACP-bd"/>
</dbReference>
<dbReference type="InterPro" id="IPR049551">
    <property type="entry name" value="PKS_DH_C"/>
</dbReference>
<dbReference type="FunFam" id="3.40.366.10:FF:000002">
    <property type="entry name" value="Probable polyketide synthase 2"/>
    <property type="match status" value="1"/>
</dbReference>
<feature type="active site" description="Proton acceptor; for dehydratase activity" evidence="12">
    <location>
        <position position="1046"/>
    </location>
</feature>
<dbReference type="Pfam" id="PF22953">
    <property type="entry name" value="SpnB_Rossmann"/>
    <property type="match status" value="1"/>
</dbReference>
<dbReference type="PROSITE" id="PS50075">
    <property type="entry name" value="CARRIER"/>
    <property type="match status" value="2"/>
</dbReference>
<dbReference type="SUPFAM" id="SSF52151">
    <property type="entry name" value="FabD/lysophospholipase-like"/>
    <property type="match status" value="1"/>
</dbReference>
<comment type="function">
    <text evidence="8">Involved in the biosynthesis of antibiotic erythromycin via the biosynthesis of its aglycone precursor, 6-deoxyerythronolide B (6-dEB).</text>
</comment>
<dbReference type="Gene3D" id="3.30.70.3290">
    <property type="match status" value="1"/>
</dbReference>
<dbReference type="InterPro" id="IPR018201">
    <property type="entry name" value="Ketoacyl_synth_AS"/>
</dbReference>
<comment type="catalytic activity">
    <reaction evidence="7">
        <text>6 (S)-methylmalonyl-CoA + propanoyl-CoA + 6 NADPH + 12 H(+) = 6-deoxyerythronolide B + 6 CO2 + 6 NADP(+) + 7 CoA + H2O</text>
        <dbReference type="Rhea" id="RHEA:23068"/>
        <dbReference type="ChEBI" id="CHEBI:15377"/>
        <dbReference type="ChEBI" id="CHEBI:15378"/>
        <dbReference type="ChEBI" id="CHEBI:16089"/>
        <dbReference type="ChEBI" id="CHEBI:16526"/>
        <dbReference type="ChEBI" id="CHEBI:57287"/>
        <dbReference type="ChEBI" id="CHEBI:57327"/>
        <dbReference type="ChEBI" id="CHEBI:57392"/>
        <dbReference type="ChEBI" id="CHEBI:57783"/>
        <dbReference type="ChEBI" id="CHEBI:58349"/>
        <dbReference type="EC" id="2.3.1.94"/>
    </reaction>
</comment>
<evidence type="ECO:0000256" key="1">
    <source>
        <dbReference type="ARBA" id="ARBA00022450"/>
    </source>
</evidence>
<dbReference type="FunFam" id="3.40.47.10:FF:000019">
    <property type="entry name" value="Polyketide synthase type I"/>
    <property type="match status" value="1"/>
</dbReference>
<dbReference type="SUPFAM" id="SSF51735">
    <property type="entry name" value="NAD(P)-binding Rossmann-fold domains"/>
    <property type="match status" value="2"/>
</dbReference>
<dbReference type="Gene3D" id="3.40.50.720">
    <property type="entry name" value="NAD(P)-binding Rossmann-like Domain"/>
    <property type="match status" value="1"/>
</dbReference>
<dbReference type="GO" id="GO:0006633">
    <property type="term" value="P:fatty acid biosynthetic process"/>
    <property type="evidence" value="ECO:0007669"/>
    <property type="project" value="InterPro"/>
</dbReference>
<gene>
    <name evidence="16" type="ORF">BLA60_35310</name>
</gene>